<comment type="caution">
    <text evidence="1">The sequence shown here is derived from an EMBL/GenBank/DDBJ whole genome shotgun (WGS) entry which is preliminary data.</text>
</comment>
<name>A0ACB7TPY9_HYAAI</name>
<organism evidence="1 2">
    <name type="scientific">Hyalomma asiaticum</name>
    <name type="common">Tick</name>
    <dbReference type="NCBI Taxonomy" id="266040"/>
    <lineage>
        <taxon>Eukaryota</taxon>
        <taxon>Metazoa</taxon>
        <taxon>Ecdysozoa</taxon>
        <taxon>Arthropoda</taxon>
        <taxon>Chelicerata</taxon>
        <taxon>Arachnida</taxon>
        <taxon>Acari</taxon>
        <taxon>Parasitiformes</taxon>
        <taxon>Ixodida</taxon>
        <taxon>Ixodoidea</taxon>
        <taxon>Ixodidae</taxon>
        <taxon>Hyalomminae</taxon>
        <taxon>Hyalomma</taxon>
    </lineage>
</organism>
<dbReference type="EMBL" id="CM023481">
    <property type="protein sequence ID" value="KAH6948402.1"/>
    <property type="molecule type" value="Genomic_DNA"/>
</dbReference>
<evidence type="ECO:0000313" key="1">
    <source>
        <dbReference type="EMBL" id="KAH6948402.1"/>
    </source>
</evidence>
<protein>
    <submittedName>
        <fullName evidence="1">Uncharacterized protein</fullName>
    </submittedName>
</protein>
<reference evidence="1" key="1">
    <citation type="submission" date="2020-05" db="EMBL/GenBank/DDBJ databases">
        <title>Large-scale comparative analyses of tick genomes elucidate their genetic diversity and vector capacities.</title>
        <authorList>
            <person name="Jia N."/>
            <person name="Wang J."/>
            <person name="Shi W."/>
            <person name="Du L."/>
            <person name="Sun Y."/>
            <person name="Zhan W."/>
            <person name="Jiang J."/>
            <person name="Wang Q."/>
            <person name="Zhang B."/>
            <person name="Ji P."/>
            <person name="Sakyi L.B."/>
            <person name="Cui X."/>
            <person name="Yuan T."/>
            <person name="Jiang B."/>
            <person name="Yang W."/>
            <person name="Lam T.T.-Y."/>
            <person name="Chang Q."/>
            <person name="Ding S."/>
            <person name="Wang X."/>
            <person name="Zhu J."/>
            <person name="Ruan X."/>
            <person name="Zhao L."/>
            <person name="Wei J."/>
            <person name="Que T."/>
            <person name="Du C."/>
            <person name="Cheng J."/>
            <person name="Dai P."/>
            <person name="Han X."/>
            <person name="Huang E."/>
            <person name="Gao Y."/>
            <person name="Liu J."/>
            <person name="Shao H."/>
            <person name="Ye R."/>
            <person name="Li L."/>
            <person name="Wei W."/>
            <person name="Wang X."/>
            <person name="Wang C."/>
            <person name="Yang T."/>
            <person name="Huo Q."/>
            <person name="Li W."/>
            <person name="Guo W."/>
            <person name="Chen H."/>
            <person name="Zhou L."/>
            <person name="Ni X."/>
            <person name="Tian J."/>
            <person name="Zhou Y."/>
            <person name="Sheng Y."/>
            <person name="Liu T."/>
            <person name="Pan Y."/>
            <person name="Xia L."/>
            <person name="Li J."/>
            <person name="Zhao F."/>
            <person name="Cao W."/>
        </authorList>
    </citation>
    <scope>NUCLEOTIDE SEQUENCE</scope>
    <source>
        <strain evidence="1">Hyas-2018</strain>
    </source>
</reference>
<keyword evidence="2" id="KW-1185">Reference proteome</keyword>
<proteinExistence type="predicted"/>
<evidence type="ECO:0000313" key="2">
    <source>
        <dbReference type="Proteomes" id="UP000821845"/>
    </source>
</evidence>
<dbReference type="Proteomes" id="UP000821845">
    <property type="component" value="Chromosome 1"/>
</dbReference>
<gene>
    <name evidence="1" type="ORF">HPB50_024145</name>
</gene>
<accession>A0ACB7TPY9</accession>
<sequence length="210" mass="22924">MHPTARKTVGRAGRPSSVLRNVRFFRHRLIVRVAGITVYIQSAASPSSALRRRALLHVRVVIAPVSREPPARRPKVGRVLHEFGPRAKGASAGGRSAGDQRGPTTPRLFSPRLRTCSRDTRRRPRKRARSPLVEAEASSFLRLSSRGPDDITPSGGRHTAKTRGGEPKPEDCWSTRAAETRPTWKAEEVAGRKRAAGDAYGMVAHPAGPV</sequence>